<evidence type="ECO:0000313" key="3">
    <source>
        <dbReference type="Proteomes" id="UP001189813"/>
    </source>
</evidence>
<comment type="caution">
    <text evidence="2">The sequence shown here is derived from an EMBL/GenBank/DDBJ whole genome shotgun (WGS) entry which is preliminary data.</text>
</comment>
<dbReference type="EMBL" id="CATZBU010000027">
    <property type="protein sequence ID" value="CAJ0809413.1"/>
    <property type="molecule type" value="Genomic_DNA"/>
</dbReference>
<sequence length="105" mass="11025">MKDAKKISRAIERQLGQALAVVLGMLLGAGSAFAQTSGTPFSGLQTTLQNIVATLNVAGVAVITIAVAWAGYRMIFQHTRWADIAMIVLGAVLVGFAGIIAQWLI</sequence>
<dbReference type="Pfam" id="PF04956">
    <property type="entry name" value="TrbC"/>
    <property type="match status" value="1"/>
</dbReference>
<organism evidence="2 3">
    <name type="scientific">Ralstonia psammae</name>
    <dbReference type="NCBI Taxonomy" id="3058598"/>
    <lineage>
        <taxon>Bacteria</taxon>
        <taxon>Pseudomonadati</taxon>
        <taxon>Pseudomonadota</taxon>
        <taxon>Betaproteobacteria</taxon>
        <taxon>Burkholderiales</taxon>
        <taxon>Burkholderiaceae</taxon>
        <taxon>Ralstonia</taxon>
    </lineage>
</organism>
<protein>
    <submittedName>
        <fullName evidence="2">Type IV secretion system protein virB2</fullName>
    </submittedName>
</protein>
<keyword evidence="3" id="KW-1185">Reference proteome</keyword>
<keyword evidence="1" id="KW-0472">Membrane</keyword>
<keyword evidence="1" id="KW-1133">Transmembrane helix</keyword>
<dbReference type="InterPro" id="IPR007039">
    <property type="entry name" value="TrbC/VirB2"/>
</dbReference>
<proteinExistence type="predicted"/>
<evidence type="ECO:0000256" key="1">
    <source>
        <dbReference type="SAM" id="Phobius"/>
    </source>
</evidence>
<dbReference type="Proteomes" id="UP001189813">
    <property type="component" value="Unassembled WGS sequence"/>
</dbReference>
<gene>
    <name evidence="2" type="primary">virB2</name>
    <name evidence="2" type="ORF">LMG19083_04927</name>
</gene>
<reference evidence="2 3" key="1">
    <citation type="submission" date="2023-07" db="EMBL/GenBank/DDBJ databases">
        <authorList>
            <person name="Peeters C."/>
        </authorList>
    </citation>
    <scope>NUCLEOTIDE SEQUENCE [LARGE SCALE GENOMIC DNA]</scope>
    <source>
        <strain evidence="2 3">LMG 19083</strain>
    </source>
</reference>
<keyword evidence="1" id="KW-0812">Transmembrane</keyword>
<accession>A0ABM9K0S0</accession>
<evidence type="ECO:0000313" key="2">
    <source>
        <dbReference type="EMBL" id="CAJ0809413.1"/>
    </source>
</evidence>
<name>A0ABM9K0S0_9RALS</name>
<dbReference type="RefSeq" id="WP_316669596.1">
    <property type="nucleotide sequence ID" value="NZ_CATZBU010000027.1"/>
</dbReference>
<feature type="transmembrane region" description="Helical" evidence="1">
    <location>
        <begin position="50"/>
        <end position="72"/>
    </location>
</feature>
<feature type="transmembrane region" description="Helical" evidence="1">
    <location>
        <begin position="84"/>
        <end position="104"/>
    </location>
</feature>